<keyword evidence="4" id="KW-1185">Reference proteome</keyword>
<feature type="transmembrane region" description="Helical" evidence="2">
    <location>
        <begin position="12"/>
        <end position="31"/>
    </location>
</feature>
<keyword evidence="2" id="KW-1133">Transmembrane helix</keyword>
<name>A0A554X5X2_9BURK</name>
<dbReference type="Proteomes" id="UP000317763">
    <property type="component" value="Unassembled WGS sequence"/>
</dbReference>
<evidence type="ECO:0000256" key="2">
    <source>
        <dbReference type="SAM" id="Phobius"/>
    </source>
</evidence>
<comment type="caution">
    <text evidence="3">The sequence shown here is derived from an EMBL/GenBank/DDBJ whole genome shotgun (WGS) entry which is preliminary data.</text>
</comment>
<dbReference type="EMBL" id="VJOM01000016">
    <property type="protein sequence ID" value="TSE31232.1"/>
    <property type="molecule type" value="Genomic_DNA"/>
</dbReference>
<gene>
    <name evidence="3" type="ORF">Ttaiw_01610</name>
</gene>
<evidence type="ECO:0000313" key="3">
    <source>
        <dbReference type="EMBL" id="TSE31232.1"/>
    </source>
</evidence>
<reference evidence="3 4" key="1">
    <citation type="submission" date="2019-07" db="EMBL/GenBank/DDBJ databases">
        <title>Tepidimonas taiwanensis I1-1 draft genome.</title>
        <authorList>
            <person name="Da Costa M.S."/>
            <person name="Froufe H.J.C."/>
            <person name="Egas C."/>
            <person name="Albuquerque L."/>
        </authorList>
    </citation>
    <scope>NUCLEOTIDE SEQUENCE [LARGE SCALE GENOMIC DNA]</scope>
    <source>
        <strain evidence="3 4">I1-1</strain>
    </source>
</reference>
<feature type="region of interest" description="Disordered" evidence="1">
    <location>
        <begin position="96"/>
        <end position="126"/>
    </location>
</feature>
<evidence type="ECO:0008006" key="5">
    <source>
        <dbReference type="Google" id="ProtNLM"/>
    </source>
</evidence>
<accession>A0A554X5X2</accession>
<protein>
    <recommendedName>
        <fullName evidence="5">DUF2946 domain-containing protein</fullName>
    </recommendedName>
</protein>
<dbReference type="AlphaFoldDB" id="A0A554X5X2"/>
<evidence type="ECO:0000313" key="4">
    <source>
        <dbReference type="Proteomes" id="UP000317763"/>
    </source>
</evidence>
<organism evidence="3 4">
    <name type="scientific">Tepidimonas taiwanensis</name>
    <dbReference type="NCBI Taxonomy" id="307486"/>
    <lineage>
        <taxon>Bacteria</taxon>
        <taxon>Pseudomonadati</taxon>
        <taxon>Pseudomonadota</taxon>
        <taxon>Betaproteobacteria</taxon>
        <taxon>Burkholderiales</taxon>
        <taxon>Tepidimonas</taxon>
    </lineage>
</organism>
<keyword evidence="2" id="KW-0472">Membrane</keyword>
<sequence>MASRSVSLRIRWLSWLLVCATAWAAVGSMWARAEMAAQGFGVESGWLCRAVDEANADTSRGASGEHAAQMLTCAWCVVSALAWLLAPAASAAVERARRDELPHDPGSIAGQATSWQRPYSRAPPRG</sequence>
<feature type="transmembrane region" description="Helical" evidence="2">
    <location>
        <begin position="67"/>
        <end position="88"/>
    </location>
</feature>
<dbReference type="STRING" id="307486.GCA_000807215_02407"/>
<proteinExistence type="predicted"/>
<evidence type="ECO:0000256" key="1">
    <source>
        <dbReference type="SAM" id="MobiDB-lite"/>
    </source>
</evidence>
<keyword evidence="2" id="KW-0812">Transmembrane</keyword>